<dbReference type="InterPro" id="IPR003959">
    <property type="entry name" value="ATPase_AAA_core"/>
</dbReference>
<keyword evidence="4 5" id="KW-0143">Chaperone</keyword>
<dbReference type="Gene3D" id="1.10.8.60">
    <property type="match status" value="1"/>
</dbReference>
<feature type="binding site" evidence="5">
    <location>
        <position position="344"/>
    </location>
    <ligand>
        <name>ATP</name>
        <dbReference type="ChEBI" id="CHEBI:30616"/>
    </ligand>
</feature>
<evidence type="ECO:0000256" key="1">
    <source>
        <dbReference type="ARBA" id="ARBA00009771"/>
    </source>
</evidence>
<feature type="domain" description="Clp ATPase C-terminal" evidence="7">
    <location>
        <begin position="358"/>
        <end position="452"/>
    </location>
</feature>
<evidence type="ECO:0000259" key="6">
    <source>
        <dbReference type="SMART" id="SM00382"/>
    </source>
</evidence>
<dbReference type="InterPro" id="IPR003593">
    <property type="entry name" value="AAA+_ATPase"/>
</dbReference>
<dbReference type="GO" id="GO:0036402">
    <property type="term" value="F:proteasome-activating activity"/>
    <property type="evidence" value="ECO:0007669"/>
    <property type="project" value="UniProtKB-UniRule"/>
</dbReference>
<dbReference type="FunFam" id="3.40.50.300:FF:000220">
    <property type="entry name" value="ATP-dependent protease ATPase subunit HslU"/>
    <property type="match status" value="1"/>
</dbReference>
<reference evidence="8 9" key="1">
    <citation type="submission" date="2020-05" db="EMBL/GenBank/DDBJ databases">
        <title>Whole genome sequencing and identification of novel metabolites from Paenibacillus alvei strain JR949.</title>
        <authorList>
            <person name="Rajendhran J."/>
            <person name="Sree Pranav P."/>
            <person name="Mahalakshmi B."/>
            <person name="Karthikeyan R."/>
        </authorList>
    </citation>
    <scope>NUCLEOTIDE SEQUENCE [LARGE SCALE GENOMIC DNA]</scope>
    <source>
        <strain evidence="8 9">JR949</strain>
    </source>
</reference>
<name>A0AAP6ZXT9_PAEAL</name>
<feature type="domain" description="AAA+ ATPase" evidence="6">
    <location>
        <begin position="51"/>
        <end position="355"/>
    </location>
</feature>
<dbReference type="AlphaFoldDB" id="A0AAP6ZXT9"/>
<dbReference type="InterPro" id="IPR019489">
    <property type="entry name" value="Clp_ATPase_C"/>
</dbReference>
<keyword evidence="5" id="KW-0963">Cytoplasm</keyword>
<dbReference type="NCBIfam" id="TIGR00390">
    <property type="entry name" value="hslU"/>
    <property type="match status" value="1"/>
</dbReference>
<dbReference type="SMART" id="SM00382">
    <property type="entry name" value="AAA"/>
    <property type="match status" value="1"/>
</dbReference>
<evidence type="ECO:0000313" key="9">
    <source>
        <dbReference type="Proteomes" id="UP000552038"/>
    </source>
</evidence>
<keyword evidence="8" id="KW-0378">Hydrolase</keyword>
<comment type="subcellular location">
    <subcellularLocation>
        <location evidence="5">Cytoplasm</location>
    </subcellularLocation>
</comment>
<dbReference type="NCBIfam" id="NF003544">
    <property type="entry name" value="PRK05201.1"/>
    <property type="match status" value="1"/>
</dbReference>
<dbReference type="HAMAP" id="MF_00249">
    <property type="entry name" value="HslU"/>
    <property type="match status" value="1"/>
</dbReference>
<dbReference type="PANTHER" id="PTHR48102:SF3">
    <property type="entry name" value="ATP-DEPENDENT PROTEASE ATPASE SUBUNIT HSLU"/>
    <property type="match status" value="1"/>
</dbReference>
<dbReference type="GO" id="GO:0016887">
    <property type="term" value="F:ATP hydrolysis activity"/>
    <property type="evidence" value="ECO:0007669"/>
    <property type="project" value="InterPro"/>
</dbReference>
<dbReference type="Pfam" id="PF00004">
    <property type="entry name" value="AAA"/>
    <property type="match status" value="1"/>
</dbReference>
<dbReference type="PANTHER" id="PTHR48102">
    <property type="entry name" value="ATP-DEPENDENT CLP PROTEASE ATP-BINDING SUBUNIT CLPX-LIKE, MITOCHONDRIAL-RELATED"/>
    <property type="match status" value="1"/>
</dbReference>
<dbReference type="Gene3D" id="3.40.50.300">
    <property type="entry name" value="P-loop containing nucleotide triphosphate hydrolases"/>
    <property type="match status" value="2"/>
</dbReference>
<dbReference type="InterPro" id="IPR004491">
    <property type="entry name" value="HslU"/>
</dbReference>
<dbReference type="Proteomes" id="UP000552038">
    <property type="component" value="Unassembled WGS sequence"/>
</dbReference>
<comment type="subunit">
    <text evidence="5">A double ring-shaped homohexamer of HslV is capped on each side by a ring-shaped HslU homohexamer. The assembly of the HslU/HslV complex is dependent on binding of ATP.</text>
</comment>
<keyword evidence="2 5" id="KW-0547">Nucleotide-binding</keyword>
<evidence type="ECO:0000256" key="4">
    <source>
        <dbReference type="ARBA" id="ARBA00023186"/>
    </source>
</evidence>
<feature type="binding site" evidence="5">
    <location>
        <position position="278"/>
    </location>
    <ligand>
        <name>ATP</name>
        <dbReference type="ChEBI" id="CHEBI:30616"/>
    </ligand>
</feature>
<feature type="binding site" evidence="5">
    <location>
        <position position="20"/>
    </location>
    <ligand>
        <name>ATP</name>
        <dbReference type="ChEBI" id="CHEBI:30616"/>
    </ligand>
</feature>
<dbReference type="GO" id="GO:0043335">
    <property type="term" value="P:protein unfolding"/>
    <property type="evidence" value="ECO:0007669"/>
    <property type="project" value="UniProtKB-UniRule"/>
</dbReference>
<dbReference type="SMART" id="SM01086">
    <property type="entry name" value="ClpB_D2-small"/>
    <property type="match status" value="1"/>
</dbReference>
<protein>
    <recommendedName>
        <fullName evidence="5">ATP-dependent protease ATPase subunit HslU</fullName>
    </recommendedName>
    <alternativeName>
        <fullName evidence="5">Unfoldase HslU</fullName>
    </alternativeName>
</protein>
<sequence>MNQQAWTPRQIVTELDKYIVGQKNAKRAVAIALRNRYRRGLLDESIQDEIVPKNILMIGPTGVGKTEIARRLAKLVHAPFVKVEATKFTEVGYVGRDVESMVRDLVETSIRMVKLERTEKVKDKAEEMANERIVELLVPAPQSNKSGRNPFEMLFGQQNQEQSAPEKEPDLGIQEKRRKVRFELLSGQLENDMIEIDVEENAPSMLDFLSGQGNEQMGMNMQEMFGNLLPKRMKKRKLTVKEARKVLTQEEAGKLIDMDDVIQESIRRAEQSGIIFIDEIDKIASSGRGGSGPDVSREGVQRDILPIVEGSTIMTKYGPVKTDYVLFISAGAFHIAKPSDLIPELQGRFPIRVELNNLSLDDFVSILTEPKNALTKQYVELLKTENIEIQFSDEAIREIARIAATVNQNMENIGARRLHTIMEKLLEDLSFEAPELTLEQFQITPEYVREKLADISQNRDLSQYIL</sequence>
<dbReference type="SUPFAM" id="SSF52540">
    <property type="entry name" value="P-loop containing nucleoside triphosphate hydrolases"/>
    <property type="match status" value="1"/>
</dbReference>
<dbReference type="GO" id="GO:0005524">
    <property type="term" value="F:ATP binding"/>
    <property type="evidence" value="ECO:0007669"/>
    <property type="project" value="UniProtKB-UniRule"/>
</dbReference>
<dbReference type="InterPro" id="IPR050052">
    <property type="entry name" value="ATP-dep_Clp_protease_ClpX"/>
</dbReference>
<accession>A0AAP6ZXT9</accession>
<comment type="function">
    <text evidence="5">ATPase subunit of a proteasome-like degradation complex; this subunit has chaperone activity. The binding of ATP and its subsequent hydrolysis by HslU are essential for unfolding of protein substrates subsequently hydrolyzed by HslV. HslU recognizes the N-terminal part of its protein substrates and unfolds these before they are guided to HslV for hydrolysis.</text>
</comment>
<evidence type="ECO:0000256" key="3">
    <source>
        <dbReference type="ARBA" id="ARBA00022840"/>
    </source>
</evidence>
<dbReference type="GO" id="GO:0008233">
    <property type="term" value="F:peptidase activity"/>
    <property type="evidence" value="ECO:0007669"/>
    <property type="project" value="UniProtKB-KW"/>
</dbReference>
<evidence type="ECO:0000313" key="8">
    <source>
        <dbReference type="EMBL" id="NOJ70880.1"/>
    </source>
</evidence>
<evidence type="ECO:0000256" key="2">
    <source>
        <dbReference type="ARBA" id="ARBA00022741"/>
    </source>
</evidence>
<dbReference type="EMBL" id="JABFOR010000009">
    <property type="protein sequence ID" value="NOJ70880.1"/>
    <property type="molecule type" value="Genomic_DNA"/>
</dbReference>
<evidence type="ECO:0000259" key="7">
    <source>
        <dbReference type="SMART" id="SM01086"/>
    </source>
</evidence>
<dbReference type="Pfam" id="PF07724">
    <property type="entry name" value="AAA_2"/>
    <property type="match status" value="1"/>
</dbReference>
<dbReference type="CDD" id="cd19498">
    <property type="entry name" value="RecA-like_HslU"/>
    <property type="match status" value="1"/>
</dbReference>
<comment type="similarity">
    <text evidence="1 5">Belongs to the ClpX chaperone family. HslU subfamily.</text>
</comment>
<proteinExistence type="inferred from homology"/>
<comment type="caution">
    <text evidence="8">The sequence shown here is derived from an EMBL/GenBank/DDBJ whole genome shotgun (WGS) entry which is preliminary data.</text>
</comment>
<feature type="binding site" evidence="5">
    <location>
        <begin position="62"/>
        <end position="67"/>
    </location>
    <ligand>
        <name>ATP</name>
        <dbReference type="ChEBI" id="CHEBI:30616"/>
    </ligand>
</feature>
<feature type="binding site" evidence="5">
    <location>
        <position position="416"/>
    </location>
    <ligand>
        <name>ATP</name>
        <dbReference type="ChEBI" id="CHEBI:30616"/>
    </ligand>
</feature>
<dbReference type="GO" id="GO:0009376">
    <property type="term" value="C:HslUV protease complex"/>
    <property type="evidence" value="ECO:0007669"/>
    <property type="project" value="UniProtKB-UniRule"/>
</dbReference>
<evidence type="ECO:0000256" key="5">
    <source>
        <dbReference type="HAMAP-Rule" id="MF_00249"/>
    </source>
</evidence>
<keyword evidence="3 5" id="KW-0067">ATP-binding</keyword>
<dbReference type="RefSeq" id="WP_171416418.1">
    <property type="nucleotide sequence ID" value="NZ_JABFOR010000009.1"/>
</dbReference>
<gene>
    <name evidence="5 8" type="primary">hslU</name>
    <name evidence="8" type="ORF">HMI46_09985</name>
</gene>
<organism evidence="8 9">
    <name type="scientific">Paenibacillus alvei</name>
    <name type="common">Bacillus alvei</name>
    <dbReference type="NCBI Taxonomy" id="44250"/>
    <lineage>
        <taxon>Bacteria</taxon>
        <taxon>Bacillati</taxon>
        <taxon>Bacillota</taxon>
        <taxon>Bacilli</taxon>
        <taxon>Bacillales</taxon>
        <taxon>Paenibacillaceae</taxon>
        <taxon>Paenibacillus</taxon>
    </lineage>
</organism>
<dbReference type="InterPro" id="IPR027417">
    <property type="entry name" value="P-loop_NTPase"/>
</dbReference>
<keyword evidence="8" id="KW-0645">Protease</keyword>